<feature type="domain" description="CheW-like" evidence="1">
    <location>
        <begin position="25"/>
        <end position="165"/>
    </location>
</feature>
<dbReference type="EMBL" id="RQHW01000065">
    <property type="protein sequence ID" value="TGN17705.1"/>
    <property type="molecule type" value="Genomic_DNA"/>
</dbReference>
<evidence type="ECO:0000259" key="1">
    <source>
        <dbReference type="PROSITE" id="PS50851"/>
    </source>
</evidence>
<organism evidence="2 3">
    <name type="scientific">Leptospira idonii</name>
    <dbReference type="NCBI Taxonomy" id="1193500"/>
    <lineage>
        <taxon>Bacteria</taxon>
        <taxon>Pseudomonadati</taxon>
        <taxon>Spirochaetota</taxon>
        <taxon>Spirochaetia</taxon>
        <taxon>Leptospirales</taxon>
        <taxon>Leptospiraceae</taxon>
        <taxon>Leptospira</taxon>
    </lineage>
</organism>
<accession>A0A4R9LUT4</accession>
<dbReference type="GO" id="GO:0007165">
    <property type="term" value="P:signal transduction"/>
    <property type="evidence" value="ECO:0007669"/>
    <property type="project" value="InterPro"/>
</dbReference>
<dbReference type="InterPro" id="IPR036061">
    <property type="entry name" value="CheW-like_dom_sf"/>
</dbReference>
<dbReference type="SUPFAM" id="SSF50341">
    <property type="entry name" value="CheW-like"/>
    <property type="match status" value="1"/>
</dbReference>
<sequence>MDQETLLTSIAERTKNEAESDLGDIEQFLTFTIEKEFFGIRLLLVHEILKPVLITRIPNVEEYILGVINLRGEIIPIVDLKKRFHQSDSEIFPISRIVVVMLEEKRIGVLVDEVKQVVKIQKEFISYTTDDLSLNYSKMVESVSRYEDHLILNLDLDQIVDFVAIGK</sequence>
<gene>
    <name evidence="2" type="ORF">EHS15_16930</name>
</gene>
<evidence type="ECO:0000313" key="3">
    <source>
        <dbReference type="Proteomes" id="UP000298058"/>
    </source>
</evidence>
<dbReference type="Proteomes" id="UP000298058">
    <property type="component" value="Unassembled WGS sequence"/>
</dbReference>
<dbReference type="GO" id="GO:0006935">
    <property type="term" value="P:chemotaxis"/>
    <property type="evidence" value="ECO:0007669"/>
    <property type="project" value="InterPro"/>
</dbReference>
<reference evidence="2" key="1">
    <citation type="journal article" date="2019" name="PLoS Negl. Trop. Dis.">
        <title>Revisiting the worldwide diversity of Leptospira species in the environment.</title>
        <authorList>
            <person name="Vincent A.T."/>
            <person name="Schiettekatte O."/>
            <person name="Bourhy P."/>
            <person name="Veyrier F.J."/>
            <person name="Picardeau M."/>
        </authorList>
    </citation>
    <scope>NUCLEOTIDE SEQUENCE [LARGE SCALE GENOMIC DNA]</scope>
    <source>
        <strain evidence="2">201300427</strain>
    </source>
</reference>
<protein>
    <submittedName>
        <fullName evidence="2">Purine-binding chemotaxis protein CheW</fullName>
    </submittedName>
</protein>
<dbReference type="PANTHER" id="PTHR22617:SF23">
    <property type="entry name" value="CHEMOTAXIS PROTEIN CHEW"/>
    <property type="match status" value="1"/>
</dbReference>
<comment type="caution">
    <text evidence="2">The sequence shown here is derived from an EMBL/GenBank/DDBJ whole genome shotgun (WGS) entry which is preliminary data.</text>
</comment>
<dbReference type="Pfam" id="PF01584">
    <property type="entry name" value="CheW"/>
    <property type="match status" value="1"/>
</dbReference>
<dbReference type="InterPro" id="IPR039315">
    <property type="entry name" value="CheW"/>
</dbReference>
<dbReference type="Gene3D" id="2.40.50.180">
    <property type="entry name" value="CheA-289, Domain 4"/>
    <property type="match status" value="1"/>
</dbReference>
<dbReference type="InterPro" id="IPR002545">
    <property type="entry name" value="CheW-lke_dom"/>
</dbReference>
<name>A0A4R9LUT4_9LEPT</name>
<dbReference type="PROSITE" id="PS50851">
    <property type="entry name" value="CHEW"/>
    <property type="match status" value="1"/>
</dbReference>
<keyword evidence="3" id="KW-1185">Reference proteome</keyword>
<dbReference type="SMART" id="SM00260">
    <property type="entry name" value="CheW"/>
    <property type="match status" value="1"/>
</dbReference>
<dbReference type="AlphaFoldDB" id="A0A4R9LUT4"/>
<dbReference type="GO" id="GO:0005829">
    <property type="term" value="C:cytosol"/>
    <property type="evidence" value="ECO:0007669"/>
    <property type="project" value="TreeGrafter"/>
</dbReference>
<dbReference type="RefSeq" id="WP_135761762.1">
    <property type="nucleotide sequence ID" value="NZ_RQHW01000065.1"/>
</dbReference>
<proteinExistence type="predicted"/>
<dbReference type="OrthoDB" id="9794382at2"/>
<evidence type="ECO:0000313" key="2">
    <source>
        <dbReference type="EMBL" id="TGN17705.1"/>
    </source>
</evidence>
<dbReference type="PANTHER" id="PTHR22617">
    <property type="entry name" value="CHEMOTAXIS SENSOR HISTIDINE KINASE-RELATED"/>
    <property type="match status" value="1"/>
</dbReference>
<dbReference type="Gene3D" id="2.30.30.40">
    <property type="entry name" value="SH3 Domains"/>
    <property type="match status" value="1"/>
</dbReference>